<dbReference type="InterPro" id="IPR014756">
    <property type="entry name" value="Ig_E-set"/>
</dbReference>
<dbReference type="GO" id="GO:0030288">
    <property type="term" value="C:outer membrane-bounded periplasmic space"/>
    <property type="evidence" value="ECO:0007669"/>
    <property type="project" value="TreeGrafter"/>
</dbReference>
<dbReference type="SUPFAM" id="SSF81296">
    <property type="entry name" value="E set domains"/>
    <property type="match status" value="1"/>
</dbReference>
<dbReference type="OrthoDB" id="335750at2"/>
<dbReference type="PANTHER" id="PTHR30504">
    <property type="entry name" value="GLUCANS BIOSYNTHESIS PROTEIN"/>
    <property type="match status" value="1"/>
</dbReference>
<dbReference type="Pfam" id="PF04349">
    <property type="entry name" value="MdoG"/>
    <property type="match status" value="2"/>
</dbReference>
<sequence length="558" mass="63285">MSFLNRRYFMGTLGTLLASPLFTRLAQAEPNNLNLGQGTVFSWEGLCAEAKKQAQKPYASPLSPDAAIVDRIDWDAHGQIHFKMDHALFADGPGDYAIAFFHPGKFFPFPVKMYRLDQPMENEHARTEAREILFDKHLFDMPEHSPAQELSHPAGFAGFRIQESRNGSGPDWRSNDWAAFLGASYFRTIGDEYQYGISARGVSVNTATQDQKEEFPLFTHFYFAPPQPGSREVSVYALLDGPSLSGAYHFTLTRDKGVIMDVQAELFLRRDIDQFGLAPMTSMYWFADKDKTFQEDWRPQVHDSDGLSLWTGTNEHIWRPLINPYSIKTSHFSDKNPKGSPQQEFEWGLPFEVSHFSDENPKGFGLIQRERHFDQYLDAVHYERRPSLWIEPLNPWGKGTVRLVELHTTEELYDNVVAMWVPAAPARAGSQHSLRYRLYWQADEPFATSLARCVGTGIGRGGEPAHRLPGTHKFEVVFQGGELFHLPSGNAPEAVITPSRGRILNAATEPVPNGQPGSWRALFDLTEVEGNDPVDIRLYLKRGNDTLSETWLYHYLPT</sequence>
<dbReference type="SUPFAM" id="SSF74650">
    <property type="entry name" value="Galactose mutarotase-like"/>
    <property type="match status" value="2"/>
</dbReference>
<dbReference type="GO" id="GO:0003824">
    <property type="term" value="F:catalytic activity"/>
    <property type="evidence" value="ECO:0007669"/>
    <property type="project" value="InterPro"/>
</dbReference>
<dbReference type="InterPro" id="IPR014718">
    <property type="entry name" value="GH-type_carb-bd"/>
</dbReference>
<dbReference type="PIRSF" id="PIRSF006281">
    <property type="entry name" value="MdoG"/>
    <property type="match status" value="1"/>
</dbReference>
<evidence type="ECO:0000313" key="8">
    <source>
        <dbReference type="EMBL" id="KXW58686.1"/>
    </source>
</evidence>
<comment type="pathway">
    <text evidence="2">Glycan metabolism; osmoregulated periplasmic glucan (OPG) biosynthesis.</text>
</comment>
<evidence type="ECO:0000256" key="6">
    <source>
        <dbReference type="SAM" id="SignalP"/>
    </source>
</evidence>
<comment type="subcellular location">
    <subcellularLocation>
        <location evidence="1">Periplasm</location>
    </subcellularLocation>
</comment>
<dbReference type="PANTHER" id="PTHR30504:SF3">
    <property type="entry name" value="GLUCANS BIOSYNTHESIS PROTEIN D"/>
    <property type="match status" value="1"/>
</dbReference>
<dbReference type="AlphaFoldDB" id="A0A149VZR0"/>
<feature type="domain" description="Glucan biosynthesis periplasmic MdoG C-terminal" evidence="7">
    <location>
        <begin position="41"/>
        <end position="339"/>
    </location>
</feature>
<dbReference type="Proteomes" id="UP000075653">
    <property type="component" value="Unassembled WGS sequence"/>
</dbReference>
<name>A0A149VZR0_9PROT</name>
<keyword evidence="9" id="KW-1185">Reference proteome</keyword>
<protein>
    <submittedName>
        <fullName evidence="8">Glucan biosynthesis protein D</fullName>
    </submittedName>
</protein>
<dbReference type="Gene3D" id="2.70.98.10">
    <property type="match status" value="2"/>
</dbReference>
<keyword evidence="5" id="KW-0574">Periplasm</keyword>
<accession>A0A149VZR0</accession>
<dbReference type="PATRIC" id="fig|1789004.3.peg.722"/>
<comment type="caution">
    <text evidence="8">The sequence shown here is derived from an EMBL/GenBank/DDBJ whole genome shotgun (WGS) entry which is preliminary data.</text>
</comment>
<dbReference type="InterPro" id="IPR011013">
    <property type="entry name" value="Gal_mutarotase_sf_dom"/>
</dbReference>
<dbReference type="InterPro" id="IPR007444">
    <property type="entry name" value="Glucan_biosyn_MdoG_C"/>
</dbReference>
<dbReference type="GO" id="GO:0030246">
    <property type="term" value="F:carbohydrate binding"/>
    <property type="evidence" value="ECO:0007669"/>
    <property type="project" value="InterPro"/>
</dbReference>
<feature type="chain" id="PRO_5007557646" evidence="6">
    <location>
        <begin position="29"/>
        <end position="558"/>
    </location>
</feature>
<dbReference type="EMBL" id="LRRD01000011">
    <property type="protein sequence ID" value="KXW58686.1"/>
    <property type="molecule type" value="Genomic_DNA"/>
</dbReference>
<evidence type="ECO:0000256" key="2">
    <source>
        <dbReference type="ARBA" id="ARBA00005001"/>
    </source>
</evidence>
<dbReference type="InterPro" id="IPR014438">
    <property type="entry name" value="Glucan_biosyn_MdoG/MdoD"/>
</dbReference>
<feature type="domain" description="Glucan biosynthesis periplasmic MdoG C-terminal" evidence="7">
    <location>
        <begin position="352"/>
        <end position="555"/>
    </location>
</feature>
<evidence type="ECO:0000313" key="9">
    <source>
        <dbReference type="Proteomes" id="UP000075653"/>
    </source>
</evidence>
<feature type="signal peptide" evidence="6">
    <location>
        <begin position="1"/>
        <end position="28"/>
    </location>
</feature>
<dbReference type="UniPathway" id="UPA00637"/>
<evidence type="ECO:0000256" key="5">
    <source>
        <dbReference type="ARBA" id="ARBA00022764"/>
    </source>
</evidence>
<evidence type="ECO:0000256" key="3">
    <source>
        <dbReference type="ARBA" id="ARBA00009284"/>
    </source>
</evidence>
<gene>
    <name evidence="8" type="primary">mdoD</name>
    <name evidence="8" type="ORF">FEMY_07140</name>
</gene>
<keyword evidence="4 6" id="KW-0732">Signal</keyword>
<proteinExistence type="inferred from homology"/>
<dbReference type="STRING" id="1789004.FEMY_07140"/>
<reference evidence="8 9" key="1">
    <citation type="submission" date="2016-01" db="EMBL/GenBank/DDBJ databases">
        <title>Genome sequence of the acidophilic iron oxidising Ferrovum strain Z-31.</title>
        <authorList>
            <person name="Poehlein A."/>
            <person name="Ullrich S.R."/>
            <person name="Schloemann M."/>
            <person name="Muehling M."/>
            <person name="Daniel R."/>
        </authorList>
    </citation>
    <scope>NUCLEOTIDE SEQUENCE [LARGE SCALE GENOMIC DNA]</scope>
    <source>
        <strain evidence="8 9">Z-31</strain>
    </source>
</reference>
<evidence type="ECO:0000256" key="4">
    <source>
        <dbReference type="ARBA" id="ARBA00022729"/>
    </source>
</evidence>
<comment type="similarity">
    <text evidence="3">Belongs to the OpgD/OpgG family.</text>
</comment>
<dbReference type="InterPro" id="IPR013783">
    <property type="entry name" value="Ig-like_fold"/>
</dbReference>
<dbReference type="GO" id="GO:0051274">
    <property type="term" value="P:beta-glucan biosynthetic process"/>
    <property type="evidence" value="ECO:0007669"/>
    <property type="project" value="TreeGrafter"/>
</dbReference>
<evidence type="ECO:0000259" key="7">
    <source>
        <dbReference type="Pfam" id="PF04349"/>
    </source>
</evidence>
<organism evidence="8 9">
    <name type="scientific">Ferrovum myxofaciens</name>
    <dbReference type="NCBI Taxonomy" id="416213"/>
    <lineage>
        <taxon>Bacteria</taxon>
        <taxon>Pseudomonadati</taxon>
        <taxon>Pseudomonadota</taxon>
        <taxon>Betaproteobacteria</taxon>
        <taxon>Ferrovales</taxon>
        <taxon>Ferrovaceae</taxon>
        <taxon>Ferrovum</taxon>
    </lineage>
</organism>
<evidence type="ECO:0000256" key="1">
    <source>
        <dbReference type="ARBA" id="ARBA00004418"/>
    </source>
</evidence>
<dbReference type="Gene3D" id="2.60.40.10">
    <property type="entry name" value="Immunoglobulins"/>
    <property type="match status" value="1"/>
</dbReference>